<protein>
    <submittedName>
        <fullName evidence="1">Uncharacterized protein</fullName>
    </submittedName>
</protein>
<accession>A0A5C1AQK9</accession>
<organism evidence="1 2">
    <name type="scientific">Limnoglobus roseus</name>
    <dbReference type="NCBI Taxonomy" id="2598579"/>
    <lineage>
        <taxon>Bacteria</taxon>
        <taxon>Pseudomonadati</taxon>
        <taxon>Planctomycetota</taxon>
        <taxon>Planctomycetia</taxon>
        <taxon>Gemmatales</taxon>
        <taxon>Gemmataceae</taxon>
        <taxon>Limnoglobus</taxon>
    </lineage>
</organism>
<evidence type="ECO:0000313" key="1">
    <source>
        <dbReference type="EMBL" id="QEL20477.1"/>
    </source>
</evidence>
<reference evidence="2" key="1">
    <citation type="submission" date="2019-08" db="EMBL/GenBank/DDBJ databases">
        <title>Limnoglobus roseus gen. nov., sp. nov., a novel freshwater planctomycete with a giant genome from the family Gemmataceae.</title>
        <authorList>
            <person name="Kulichevskaya I.S."/>
            <person name="Naumoff D.G."/>
            <person name="Miroshnikov K."/>
            <person name="Ivanova A."/>
            <person name="Philippov D.A."/>
            <person name="Hakobyan A."/>
            <person name="Rijpstra I.C."/>
            <person name="Sinninghe Damste J.S."/>
            <person name="Liesack W."/>
            <person name="Dedysh S.N."/>
        </authorList>
    </citation>
    <scope>NUCLEOTIDE SEQUENCE [LARGE SCALE GENOMIC DNA]</scope>
    <source>
        <strain evidence="2">PX52</strain>
    </source>
</reference>
<dbReference type="KEGG" id="lrs:PX52LOC_07578"/>
<proteinExistence type="predicted"/>
<dbReference type="EMBL" id="CP042425">
    <property type="protein sequence ID" value="QEL20477.1"/>
    <property type="molecule type" value="Genomic_DNA"/>
</dbReference>
<sequence length="117" mass="13096">MRTRSPVRRLERRLSAYIDATQPPLSDPEWLAVFRDAVARGWERRVPGFAAAVAAYRAAAEAAARVAPEVDPPTGFALRHPRRVPVLFTGRLDPRFPAVWAAFARACELYLRAEGVR</sequence>
<dbReference type="AlphaFoldDB" id="A0A5C1AQK9"/>
<evidence type="ECO:0000313" key="2">
    <source>
        <dbReference type="Proteomes" id="UP000324974"/>
    </source>
</evidence>
<keyword evidence="2" id="KW-1185">Reference proteome</keyword>
<dbReference type="Proteomes" id="UP000324974">
    <property type="component" value="Chromosome"/>
</dbReference>
<dbReference type="RefSeq" id="WP_149114777.1">
    <property type="nucleotide sequence ID" value="NZ_CP042425.1"/>
</dbReference>
<name>A0A5C1AQK9_9BACT</name>
<gene>
    <name evidence="1" type="ORF">PX52LOC_07578</name>
</gene>